<feature type="domain" description="MRB1590-like C-terminal" evidence="2">
    <location>
        <begin position="307"/>
        <end position="339"/>
    </location>
</feature>
<proteinExistence type="predicted"/>
<dbReference type="InterPro" id="IPR019195">
    <property type="entry name" value="ABC_ATPase_put"/>
</dbReference>
<dbReference type="PANTHER" id="PTHR38149:SF1">
    <property type="entry name" value="ATPASE"/>
    <property type="match status" value="1"/>
</dbReference>
<sequence length="343" mass="36541">MPRGSLFYKSLDAAALRSHIEAVEDQDALRKLLPGLGLVAFVGNGAVLPRKSGVDDRPMTKKDSTNLVTFQSPASMEVTLTLPHAGEVTGMGIQKGVTLIVGGGFHGKSTLLQALQLGIYNKVPGDGREYVVCDPQAVKIRAEDGRSVKSTDISPFINNLPFGKQTKQFTTGDASGSTSQAANIVEALEIGCTTLLVDEDTCATNFMIRDEKMKALVAPDKEPITAFVCKVRSLLEEQGVSTVLVVGGSGDFFSVADSVIMMDEYVAKDVTERAREIGQKSAAPSQAAFGKVARRRLQANGLAADGKVAARNLRCIQYGETEVELSCVEQLVEISQACNVPNS</sequence>
<dbReference type="InterPro" id="IPR027417">
    <property type="entry name" value="P-loop_NTPase"/>
</dbReference>
<organism evidence="3 4">
    <name type="scientific">Symbiodinium natans</name>
    <dbReference type="NCBI Taxonomy" id="878477"/>
    <lineage>
        <taxon>Eukaryota</taxon>
        <taxon>Sar</taxon>
        <taxon>Alveolata</taxon>
        <taxon>Dinophyceae</taxon>
        <taxon>Suessiales</taxon>
        <taxon>Symbiodiniaceae</taxon>
        <taxon>Symbiodinium</taxon>
    </lineage>
</organism>
<reference evidence="3" key="1">
    <citation type="submission" date="2021-02" db="EMBL/GenBank/DDBJ databases">
        <authorList>
            <person name="Dougan E. K."/>
            <person name="Rhodes N."/>
            <person name="Thang M."/>
            <person name="Chan C."/>
        </authorList>
    </citation>
    <scope>NUCLEOTIDE SEQUENCE</scope>
</reference>
<dbReference type="AlphaFoldDB" id="A0A812I1X5"/>
<name>A0A812I1X5_9DINO</name>
<evidence type="ECO:0000313" key="3">
    <source>
        <dbReference type="EMBL" id="CAE6969431.1"/>
    </source>
</evidence>
<dbReference type="Pfam" id="PF21117">
    <property type="entry name" value="MRB1590_C"/>
    <property type="match status" value="1"/>
</dbReference>
<evidence type="ECO:0000259" key="2">
    <source>
        <dbReference type="Pfam" id="PF21117"/>
    </source>
</evidence>
<feature type="domain" description="ATPase of the ABC class C-terminal" evidence="1">
    <location>
        <begin position="13"/>
        <end position="287"/>
    </location>
</feature>
<gene>
    <name evidence="3" type="ORF">SNAT2548_LOCUS2403</name>
</gene>
<dbReference type="EMBL" id="CAJNDS010000137">
    <property type="protein sequence ID" value="CAE6969431.1"/>
    <property type="molecule type" value="Genomic_DNA"/>
</dbReference>
<dbReference type="InterPro" id="IPR049069">
    <property type="entry name" value="MRB1590-like_C"/>
</dbReference>
<dbReference type="SUPFAM" id="SSF52540">
    <property type="entry name" value="P-loop containing nucleoside triphosphate hydrolases"/>
    <property type="match status" value="1"/>
</dbReference>
<dbReference type="Pfam" id="PF09818">
    <property type="entry name" value="ABC_ATPase"/>
    <property type="match status" value="1"/>
</dbReference>
<dbReference type="OrthoDB" id="189459at2759"/>
<keyword evidence="4" id="KW-1185">Reference proteome</keyword>
<accession>A0A812I1X5</accession>
<evidence type="ECO:0000259" key="1">
    <source>
        <dbReference type="Pfam" id="PF09818"/>
    </source>
</evidence>
<dbReference type="PANTHER" id="PTHR38149">
    <property type="entry name" value="ATPASE"/>
    <property type="match status" value="1"/>
</dbReference>
<dbReference type="Proteomes" id="UP000604046">
    <property type="component" value="Unassembled WGS sequence"/>
</dbReference>
<evidence type="ECO:0000313" key="4">
    <source>
        <dbReference type="Proteomes" id="UP000604046"/>
    </source>
</evidence>
<dbReference type="InterPro" id="IPR046834">
    <property type="entry name" value="ABC_ATPase_C"/>
</dbReference>
<protein>
    <submittedName>
        <fullName evidence="3">Uncharacterized protein</fullName>
    </submittedName>
</protein>
<comment type="caution">
    <text evidence="3">The sequence shown here is derived from an EMBL/GenBank/DDBJ whole genome shotgun (WGS) entry which is preliminary data.</text>
</comment>